<reference evidence="1" key="1">
    <citation type="submission" date="2016-04" db="EMBL/GenBank/DDBJ databases">
        <authorList>
            <person name="Calderon-Fernandez G.M.Sr."/>
        </authorList>
    </citation>
    <scope>NUCLEOTIDE SEQUENCE</scope>
    <source>
        <strain evidence="1">Int1</strain>
        <tissue evidence="1">Integument</tissue>
    </source>
</reference>
<reference evidence="1" key="2">
    <citation type="journal article" date="2017" name="J. Med. Entomol.">
        <title>Transcriptome Analysis of the Triatoma infestans (Hemiptera: Reduviidae) Integument.</title>
        <authorList>
            <person name="Calderon-Fernandez G.M."/>
            <person name="Moriconi D.E."/>
            <person name="Dulbecco A.B."/>
            <person name="Juarez M.P."/>
        </authorList>
    </citation>
    <scope>NUCLEOTIDE SEQUENCE</scope>
    <source>
        <strain evidence="1">Int1</strain>
        <tissue evidence="1">Integument</tissue>
    </source>
</reference>
<dbReference type="AlphaFoldDB" id="A0A161MNU7"/>
<evidence type="ECO:0000313" key="1">
    <source>
        <dbReference type="EMBL" id="JAR99728.1"/>
    </source>
</evidence>
<organism evidence="1">
    <name type="scientific">Triatoma infestans</name>
    <name type="common">Assassin bug</name>
    <dbReference type="NCBI Taxonomy" id="30076"/>
    <lineage>
        <taxon>Eukaryota</taxon>
        <taxon>Metazoa</taxon>
        <taxon>Ecdysozoa</taxon>
        <taxon>Arthropoda</taxon>
        <taxon>Hexapoda</taxon>
        <taxon>Insecta</taxon>
        <taxon>Pterygota</taxon>
        <taxon>Neoptera</taxon>
        <taxon>Paraneoptera</taxon>
        <taxon>Hemiptera</taxon>
        <taxon>Heteroptera</taxon>
        <taxon>Panheteroptera</taxon>
        <taxon>Cimicomorpha</taxon>
        <taxon>Reduviidae</taxon>
        <taxon>Triatominae</taxon>
        <taxon>Triatoma</taxon>
    </lineage>
</organism>
<dbReference type="EMBL" id="GEMB01003487">
    <property type="protein sequence ID" value="JAR99728.1"/>
    <property type="molecule type" value="Transcribed_RNA"/>
</dbReference>
<proteinExistence type="predicted"/>
<sequence>MSALGIILFCVLYTFALSGNDELDS</sequence>
<protein>
    <submittedName>
        <fullName evidence="1">Succinate dehydrogenase assembly factor mitochondrial-like protein</fullName>
    </submittedName>
</protein>
<accession>A0A161MNU7</accession>
<name>A0A161MNU7_TRIIF</name>